<dbReference type="Proteomes" id="UP001281410">
    <property type="component" value="Unassembled WGS sequence"/>
</dbReference>
<feature type="non-terminal residue" evidence="3">
    <location>
        <position position="507"/>
    </location>
</feature>
<dbReference type="Gene3D" id="1.25.40.20">
    <property type="entry name" value="Ankyrin repeat-containing domain"/>
    <property type="match status" value="1"/>
</dbReference>
<dbReference type="InterPro" id="IPR002110">
    <property type="entry name" value="Ankyrin_rpt"/>
</dbReference>
<dbReference type="InterPro" id="IPR036770">
    <property type="entry name" value="Ankyrin_rpt-contain_sf"/>
</dbReference>
<keyword evidence="1" id="KW-0040">ANK repeat</keyword>
<gene>
    <name evidence="3" type="ORF">Dsin_032911</name>
</gene>
<dbReference type="SUPFAM" id="SSF48403">
    <property type="entry name" value="Ankyrin repeat"/>
    <property type="match status" value="1"/>
</dbReference>
<dbReference type="AlphaFoldDB" id="A0AAE0DLJ0"/>
<dbReference type="EMBL" id="JANJYJ010000624">
    <property type="protein sequence ID" value="KAK3173845.1"/>
    <property type="molecule type" value="Genomic_DNA"/>
</dbReference>
<proteinExistence type="predicted"/>
<comment type="caution">
    <text evidence="3">The sequence shown here is derived from an EMBL/GenBank/DDBJ whole genome shotgun (WGS) entry which is preliminary data.</text>
</comment>
<evidence type="ECO:0000313" key="3">
    <source>
        <dbReference type="EMBL" id="KAK3173845.1"/>
    </source>
</evidence>
<dbReference type="SMART" id="SM00248">
    <property type="entry name" value="ANK"/>
    <property type="match status" value="4"/>
</dbReference>
<dbReference type="PANTHER" id="PTHR24121">
    <property type="entry name" value="NO MECHANORECEPTOR POTENTIAL C, ISOFORM D-RELATED"/>
    <property type="match status" value="1"/>
</dbReference>
<evidence type="ECO:0000313" key="4">
    <source>
        <dbReference type="Proteomes" id="UP001281410"/>
    </source>
</evidence>
<dbReference type="PANTHER" id="PTHR24121:SF21">
    <property type="entry name" value="ANKYRIN REPEAT FAMILY PROTEIN"/>
    <property type="match status" value="1"/>
</dbReference>
<protein>
    <submittedName>
        <fullName evidence="3">Uncharacterized protein</fullName>
    </submittedName>
</protein>
<feature type="repeat" description="ANK" evidence="1">
    <location>
        <begin position="193"/>
        <end position="218"/>
    </location>
</feature>
<reference evidence="3" key="1">
    <citation type="journal article" date="2023" name="Plant J.">
        <title>Genome sequences and population genomics provide insights into the demographic history, inbreeding, and mutation load of two 'living fossil' tree species of Dipteronia.</title>
        <authorList>
            <person name="Feng Y."/>
            <person name="Comes H.P."/>
            <person name="Chen J."/>
            <person name="Zhu S."/>
            <person name="Lu R."/>
            <person name="Zhang X."/>
            <person name="Li P."/>
            <person name="Qiu J."/>
            <person name="Olsen K.M."/>
            <person name="Qiu Y."/>
        </authorList>
    </citation>
    <scope>NUCLEOTIDE SEQUENCE</scope>
    <source>
        <strain evidence="3">NBL</strain>
    </source>
</reference>
<feature type="compositionally biased region" description="Polar residues" evidence="2">
    <location>
        <begin position="1"/>
        <end position="92"/>
    </location>
</feature>
<keyword evidence="4" id="KW-1185">Reference proteome</keyword>
<sequence>MSQQLESGGVQPNVNPSLQPNHESGGVQPNINRNVNPSLQPNLESAGVQPNINPSLQPNHDDNNNVPSTGSSKKPQLSQHQSAVSGGVQSNFIPEGSADQVPQLSTEAQTAANEIWTAERLNFYRPLHIAAKRGDWKSAQSFIDHDPNVLTATITAMGAKTLLHVAALSWQWEFVLKLLELASPESIAEKNQYGNTVLHLVVQSGSLRTVKALVQKNAHSLQLVNKKGQLPLLLSISSGSKELVWYLSLITRVDSPTLPFFIPELPGILRNLIKSGYHDIALYFVQKYPKLALAKDESGDSLLYWLATNPSYFFSGSNFGFLERWIYKFVNVEIKNSPTHLVMVNMEDILENTEGFPTLQTRSFATQVLRWFKRLLWKTVAQLAPSVKMVRDAKLKHECAVELVNHVCTQLFSMSFQQIRHFLQNPKCILNSAVTGGIEEIVRTLFLHFPDLIDIRLMPKRNMLQAAIEYRQIKIVNILKEIYPTNTKNMCSQQTESENITLHLAGK</sequence>
<dbReference type="PROSITE" id="PS50088">
    <property type="entry name" value="ANK_REPEAT"/>
    <property type="match status" value="1"/>
</dbReference>
<evidence type="ECO:0000256" key="1">
    <source>
        <dbReference type="PROSITE-ProRule" id="PRU00023"/>
    </source>
</evidence>
<dbReference type="Pfam" id="PF12796">
    <property type="entry name" value="Ank_2"/>
    <property type="match status" value="1"/>
</dbReference>
<feature type="region of interest" description="Disordered" evidence="2">
    <location>
        <begin position="1"/>
        <end position="106"/>
    </location>
</feature>
<dbReference type="PROSITE" id="PS50297">
    <property type="entry name" value="ANK_REP_REGION"/>
    <property type="match status" value="1"/>
</dbReference>
<name>A0AAE0DLJ0_9ROSI</name>
<organism evidence="3 4">
    <name type="scientific">Dipteronia sinensis</name>
    <dbReference type="NCBI Taxonomy" id="43782"/>
    <lineage>
        <taxon>Eukaryota</taxon>
        <taxon>Viridiplantae</taxon>
        <taxon>Streptophyta</taxon>
        <taxon>Embryophyta</taxon>
        <taxon>Tracheophyta</taxon>
        <taxon>Spermatophyta</taxon>
        <taxon>Magnoliopsida</taxon>
        <taxon>eudicotyledons</taxon>
        <taxon>Gunneridae</taxon>
        <taxon>Pentapetalae</taxon>
        <taxon>rosids</taxon>
        <taxon>malvids</taxon>
        <taxon>Sapindales</taxon>
        <taxon>Sapindaceae</taxon>
        <taxon>Hippocastanoideae</taxon>
        <taxon>Acereae</taxon>
        <taxon>Dipteronia</taxon>
    </lineage>
</organism>
<accession>A0AAE0DLJ0</accession>
<evidence type="ECO:0000256" key="2">
    <source>
        <dbReference type="SAM" id="MobiDB-lite"/>
    </source>
</evidence>